<dbReference type="PROSITE" id="PS51186">
    <property type="entry name" value="GNAT"/>
    <property type="match status" value="1"/>
</dbReference>
<dbReference type="Gene3D" id="3.40.630.90">
    <property type="match status" value="1"/>
</dbReference>
<sequence>MEGKGVTIRPMREQDKEGVVELRRSYGQQLGIGALDALTKYDPDCIYVAVTEDGQVQGSCAVVDLHPDIAYVMMHAVRAELQKSGLATRLWQEAVEQRLGADRNAFLICGGFHVAMYYRRFGFESVSPQSVHYIRPGPADISSLTQSEEGVQVAAVQVQDDVETVAAIADYDAAVFGFRRERFIGFVLAEKGNAVVVARRDDQNRSVVGYGVVSTDISGRALLRIVYADEEAIAECIVYRLLEAYGPFHKKGLTGLLLAGAGKGHGIDHKMALETVPYVNILYRRHEPSTCDYGKQFVVPV</sequence>
<dbReference type="InterPro" id="IPR000182">
    <property type="entry name" value="GNAT_dom"/>
</dbReference>
<dbReference type="InterPro" id="IPR016181">
    <property type="entry name" value="Acyl_CoA_acyltransferase"/>
</dbReference>
<dbReference type="SUPFAM" id="SSF55729">
    <property type="entry name" value="Acyl-CoA N-acyltransferases (Nat)"/>
    <property type="match status" value="1"/>
</dbReference>
<reference evidence="2" key="2">
    <citation type="submission" date="2021-09" db="EMBL/GenBank/DDBJ databases">
        <authorList>
            <person name="Jia N."/>
            <person name="Wang J."/>
            <person name="Shi W."/>
            <person name="Du L."/>
            <person name="Sun Y."/>
            <person name="Zhan W."/>
            <person name="Jiang J."/>
            <person name="Wang Q."/>
            <person name="Zhang B."/>
            <person name="Ji P."/>
            <person name="Sakyi L.B."/>
            <person name="Cui X."/>
            <person name="Yuan T."/>
            <person name="Jiang B."/>
            <person name="Yang W."/>
            <person name="Lam T.T.-Y."/>
            <person name="Chang Q."/>
            <person name="Ding S."/>
            <person name="Wang X."/>
            <person name="Zhu J."/>
            <person name="Ruan X."/>
            <person name="Zhao L."/>
            <person name="Wei J."/>
            <person name="Que T."/>
            <person name="Du C."/>
            <person name="Cheng J."/>
            <person name="Dai P."/>
            <person name="Han X."/>
            <person name="Huang E."/>
            <person name="Gao Y."/>
            <person name="Liu J."/>
            <person name="Shao H."/>
            <person name="Ye R."/>
            <person name="Li L."/>
            <person name="Wei W."/>
            <person name="Wang X."/>
            <person name="Wang C."/>
            <person name="Huo Q."/>
            <person name="Li W."/>
            <person name="Guo W."/>
            <person name="Chen H."/>
            <person name="Chen S."/>
            <person name="Zhou L."/>
            <person name="Zhou L."/>
            <person name="Ni X."/>
            <person name="Tian J."/>
            <person name="Zhou Y."/>
            <person name="Sheng Y."/>
            <person name="Liu T."/>
            <person name="Pan Y."/>
            <person name="Xia L."/>
            <person name="Li J."/>
            <person name="Zhao F."/>
            <person name="Cao W."/>
        </authorList>
    </citation>
    <scope>NUCLEOTIDE SEQUENCE</scope>
    <source>
        <strain evidence="2">Rsan-2018</strain>
        <tissue evidence="2">Larvae</tissue>
    </source>
</reference>
<dbReference type="CDD" id="cd04301">
    <property type="entry name" value="NAT_SF"/>
    <property type="match status" value="1"/>
</dbReference>
<dbReference type="Gene3D" id="3.40.630.30">
    <property type="match status" value="1"/>
</dbReference>
<dbReference type="PANTHER" id="PTHR47237:SF1">
    <property type="entry name" value="SLL0310 PROTEIN"/>
    <property type="match status" value="1"/>
</dbReference>
<dbReference type="Pfam" id="PF18014">
    <property type="entry name" value="Acetyltransf_18"/>
    <property type="match status" value="1"/>
</dbReference>
<dbReference type="EMBL" id="JABSTV010001249">
    <property type="protein sequence ID" value="KAH7962976.1"/>
    <property type="molecule type" value="Genomic_DNA"/>
</dbReference>
<dbReference type="Proteomes" id="UP000821837">
    <property type="component" value="Chromosome 3"/>
</dbReference>
<reference evidence="2" key="1">
    <citation type="journal article" date="2020" name="Cell">
        <title>Large-Scale Comparative Analyses of Tick Genomes Elucidate Their Genetic Diversity and Vector Capacities.</title>
        <authorList>
            <consortium name="Tick Genome and Microbiome Consortium (TIGMIC)"/>
            <person name="Jia N."/>
            <person name="Wang J."/>
            <person name="Shi W."/>
            <person name="Du L."/>
            <person name="Sun Y."/>
            <person name="Zhan W."/>
            <person name="Jiang J.F."/>
            <person name="Wang Q."/>
            <person name="Zhang B."/>
            <person name="Ji P."/>
            <person name="Bell-Sakyi L."/>
            <person name="Cui X.M."/>
            <person name="Yuan T.T."/>
            <person name="Jiang B.G."/>
            <person name="Yang W.F."/>
            <person name="Lam T.T."/>
            <person name="Chang Q.C."/>
            <person name="Ding S.J."/>
            <person name="Wang X.J."/>
            <person name="Zhu J.G."/>
            <person name="Ruan X.D."/>
            <person name="Zhao L."/>
            <person name="Wei J.T."/>
            <person name="Ye R.Z."/>
            <person name="Que T.C."/>
            <person name="Du C.H."/>
            <person name="Zhou Y.H."/>
            <person name="Cheng J.X."/>
            <person name="Dai P.F."/>
            <person name="Guo W.B."/>
            <person name="Han X.H."/>
            <person name="Huang E.J."/>
            <person name="Li L.F."/>
            <person name="Wei W."/>
            <person name="Gao Y.C."/>
            <person name="Liu J.Z."/>
            <person name="Shao H.Z."/>
            <person name="Wang X."/>
            <person name="Wang C.C."/>
            <person name="Yang T.C."/>
            <person name="Huo Q.B."/>
            <person name="Li W."/>
            <person name="Chen H.Y."/>
            <person name="Chen S.E."/>
            <person name="Zhou L.G."/>
            <person name="Ni X.B."/>
            <person name="Tian J.H."/>
            <person name="Sheng Y."/>
            <person name="Liu T."/>
            <person name="Pan Y.S."/>
            <person name="Xia L.Y."/>
            <person name="Li J."/>
            <person name="Zhao F."/>
            <person name="Cao W.C."/>
        </authorList>
    </citation>
    <scope>NUCLEOTIDE SEQUENCE</scope>
    <source>
        <strain evidence="2">Rsan-2018</strain>
    </source>
</reference>
<dbReference type="PANTHER" id="PTHR47237">
    <property type="entry name" value="SLL0310 PROTEIN"/>
    <property type="match status" value="1"/>
</dbReference>
<evidence type="ECO:0000313" key="3">
    <source>
        <dbReference type="Proteomes" id="UP000821837"/>
    </source>
</evidence>
<gene>
    <name evidence="2" type="ORF">HPB52_019007</name>
</gene>
<name>A0A9D4Q219_RHISA</name>
<dbReference type="GO" id="GO:0016747">
    <property type="term" value="F:acyltransferase activity, transferring groups other than amino-acyl groups"/>
    <property type="evidence" value="ECO:0007669"/>
    <property type="project" value="InterPro"/>
</dbReference>
<dbReference type="AlphaFoldDB" id="A0A9D4Q219"/>
<dbReference type="InterPro" id="IPR041496">
    <property type="entry name" value="YitH/HolE_GNAT"/>
</dbReference>
<feature type="domain" description="N-acetyltransferase" evidence="1">
    <location>
        <begin position="6"/>
        <end position="147"/>
    </location>
</feature>
<evidence type="ECO:0000259" key="1">
    <source>
        <dbReference type="PROSITE" id="PS51186"/>
    </source>
</evidence>
<dbReference type="VEuPathDB" id="VectorBase:RSAN_053480"/>
<dbReference type="Pfam" id="PF13508">
    <property type="entry name" value="Acetyltransf_7"/>
    <property type="match status" value="1"/>
</dbReference>
<dbReference type="InterPro" id="IPR052729">
    <property type="entry name" value="Acyl/Acetyltrans_Enzymes"/>
</dbReference>
<evidence type="ECO:0000313" key="2">
    <source>
        <dbReference type="EMBL" id="KAH7962976.1"/>
    </source>
</evidence>
<dbReference type="OMA" id="IHYIRPG"/>
<proteinExistence type="predicted"/>
<accession>A0A9D4Q219</accession>
<protein>
    <recommendedName>
        <fullName evidence="1">N-acetyltransferase domain-containing protein</fullName>
    </recommendedName>
</protein>
<keyword evidence="3" id="KW-1185">Reference proteome</keyword>
<organism evidence="2 3">
    <name type="scientific">Rhipicephalus sanguineus</name>
    <name type="common">Brown dog tick</name>
    <name type="synonym">Ixodes sanguineus</name>
    <dbReference type="NCBI Taxonomy" id="34632"/>
    <lineage>
        <taxon>Eukaryota</taxon>
        <taxon>Metazoa</taxon>
        <taxon>Ecdysozoa</taxon>
        <taxon>Arthropoda</taxon>
        <taxon>Chelicerata</taxon>
        <taxon>Arachnida</taxon>
        <taxon>Acari</taxon>
        <taxon>Parasitiformes</taxon>
        <taxon>Ixodida</taxon>
        <taxon>Ixodoidea</taxon>
        <taxon>Ixodidae</taxon>
        <taxon>Rhipicephalinae</taxon>
        <taxon>Rhipicephalus</taxon>
        <taxon>Rhipicephalus</taxon>
    </lineage>
</organism>
<dbReference type="OrthoDB" id="5771378at2759"/>
<comment type="caution">
    <text evidence="2">The sequence shown here is derived from an EMBL/GenBank/DDBJ whole genome shotgun (WGS) entry which is preliminary data.</text>
</comment>